<gene>
    <name evidence="13" type="ORF">APZ42_027714</name>
</gene>
<feature type="domain" description="Integrase catalytic" evidence="12">
    <location>
        <begin position="752"/>
        <end position="911"/>
    </location>
</feature>
<dbReference type="Pfam" id="PF17919">
    <property type="entry name" value="RT_RNaseH_2"/>
    <property type="match status" value="2"/>
</dbReference>
<dbReference type="Gene3D" id="3.10.10.10">
    <property type="entry name" value="HIV Type 1 Reverse Transcriptase, subunit A, domain 1"/>
    <property type="match status" value="1"/>
</dbReference>
<sequence length="1019" mass="114580">MEGKGVFCWGEPEWNGFAQLKAALVKAAQLAHPDYSKNFEVHPDACDCGKGAMLMQERNGHPMLICFVSRVLNKSKRNYTIKEKVCLTIVWALMTKQELGGRLERWGLSLQDYDISIRYKKESLHEDADALSRYPIQEKGEKEQTVAIPVVAICIDTWSWADGQDRVKQWRWIKQVMIKNGSTQYGNLMLNQGLAVPKNNQEAVRCGRVTATALIDTGAAVTVIAPELLEKMEFVKKLLVGPNIRLVNGQTLSPQSTADIVVTHRGKTIKAIHIDYESEESSFTTGKSPLSEITSLQVEQPQESRLITRDKGSCIVTPSGPLLATTSLSTGHALVLTDLEYIPVGNLSPKMVWLEKGVTLGILEKNSEAKETEETQEVLTLYASVDDQNSDAEKEEFEDDLGYCSVVKHDINTANASRIHQLPYKSAWKERAVIQDQVEGMLPRGVIELSDSPWSSPVVLVKKKDDTWRFCVDYRKLNAVTVSHQSHARLTKKEIPFTWGKDQISSFNALKKALTSAPVLAHPNYDLPMEIFPDACGYGIGGVLAQHIEEAERPIAYASRLLTKSEVNYSITEKEGLALVGCLSKFRSFVWGCKVKVEYDITIVYRSRKTHDNADCLSRNPLPVAQELEDDRFFILGEITFPGLSEDEDESLAEKQKACRNWNQLITNGKSRVKNFRRLCVPVDYHERILQAYHDDVVSGHLGINRTLHKICDRFFWPKMAFDINRHVQSCVHCQSRKVVPEKPAGLLQCIKVERPFQKVGIDLLGPFPLSTKENKMIMVAVGYLTKWVELKAMRTGKADDVAELFVNQILLRHGAPEQIITDRGKCFTSDLAQAVVKKLHTNHKTTSSCHPQANGAVERINHTLAAMFSMYGSSDQCDWDRTLQYVCFAYNTARQESTGNSPFFLLYGREPRLPIDLELDADPNPLLTEKYAAMRDLVLVYTTTVKNEVMSATGRGKSDIVHVTRMKLFHEATLEWESPQTSIPDNTEKAAEKDQQNDGERQEEAQDLPDAAHSQPQP</sequence>
<dbReference type="EMBL" id="LRGB01002230">
    <property type="protein sequence ID" value="KZS08331.1"/>
    <property type="molecule type" value="Genomic_DNA"/>
</dbReference>
<keyword evidence="8" id="KW-0229">DNA integration</keyword>
<feature type="compositionally biased region" description="Basic and acidic residues" evidence="11">
    <location>
        <begin position="987"/>
        <end position="1005"/>
    </location>
</feature>
<evidence type="ECO:0000256" key="9">
    <source>
        <dbReference type="ARBA" id="ARBA00022918"/>
    </source>
</evidence>
<dbReference type="PROSITE" id="PS50994">
    <property type="entry name" value="INTEGRASE"/>
    <property type="match status" value="1"/>
</dbReference>
<keyword evidence="14" id="KW-1185">Reference proteome</keyword>
<dbReference type="InterPro" id="IPR001969">
    <property type="entry name" value="Aspartic_peptidase_AS"/>
</dbReference>
<keyword evidence="5" id="KW-0255">Endonuclease</keyword>
<dbReference type="SUPFAM" id="SSF56672">
    <property type="entry name" value="DNA/RNA polymerases"/>
    <property type="match status" value="2"/>
</dbReference>
<feature type="region of interest" description="Disordered" evidence="11">
    <location>
        <begin position="976"/>
        <end position="1019"/>
    </location>
</feature>
<dbReference type="PROSITE" id="PS00141">
    <property type="entry name" value="ASP_PROTEASE"/>
    <property type="match status" value="1"/>
</dbReference>
<organism evidence="13 14">
    <name type="scientific">Daphnia magna</name>
    <dbReference type="NCBI Taxonomy" id="35525"/>
    <lineage>
        <taxon>Eukaryota</taxon>
        <taxon>Metazoa</taxon>
        <taxon>Ecdysozoa</taxon>
        <taxon>Arthropoda</taxon>
        <taxon>Crustacea</taxon>
        <taxon>Branchiopoda</taxon>
        <taxon>Diplostraca</taxon>
        <taxon>Cladocera</taxon>
        <taxon>Anomopoda</taxon>
        <taxon>Daphniidae</taxon>
        <taxon>Daphnia</taxon>
    </lineage>
</organism>
<dbReference type="GO" id="GO:0003676">
    <property type="term" value="F:nucleic acid binding"/>
    <property type="evidence" value="ECO:0007669"/>
    <property type="project" value="InterPro"/>
</dbReference>
<evidence type="ECO:0000256" key="1">
    <source>
        <dbReference type="ARBA" id="ARBA00012493"/>
    </source>
</evidence>
<comment type="caution">
    <text evidence="13">The sequence shown here is derived from an EMBL/GenBank/DDBJ whole genome shotgun (WGS) entry which is preliminary data.</text>
</comment>
<evidence type="ECO:0000256" key="4">
    <source>
        <dbReference type="ARBA" id="ARBA00022722"/>
    </source>
</evidence>
<dbReference type="CDD" id="cd09274">
    <property type="entry name" value="RNase_HI_RT_Ty3"/>
    <property type="match status" value="2"/>
</dbReference>
<dbReference type="Gene3D" id="3.10.20.370">
    <property type="match status" value="1"/>
</dbReference>
<dbReference type="CDD" id="cd00303">
    <property type="entry name" value="retropepsin_like"/>
    <property type="match status" value="1"/>
</dbReference>
<dbReference type="OrthoDB" id="6382106at2759"/>
<dbReference type="InterPro" id="IPR036397">
    <property type="entry name" value="RNaseH_sf"/>
</dbReference>
<evidence type="ECO:0000256" key="2">
    <source>
        <dbReference type="ARBA" id="ARBA00022679"/>
    </source>
</evidence>
<proteinExistence type="predicted"/>
<dbReference type="GO" id="GO:0004190">
    <property type="term" value="F:aspartic-type endopeptidase activity"/>
    <property type="evidence" value="ECO:0007669"/>
    <property type="project" value="InterPro"/>
</dbReference>
<dbReference type="InterPro" id="IPR041588">
    <property type="entry name" value="Integrase_H2C2"/>
</dbReference>
<evidence type="ECO:0000256" key="11">
    <source>
        <dbReference type="SAM" id="MobiDB-lite"/>
    </source>
</evidence>
<dbReference type="GO" id="GO:0042575">
    <property type="term" value="C:DNA polymerase complex"/>
    <property type="evidence" value="ECO:0007669"/>
    <property type="project" value="UniProtKB-ARBA"/>
</dbReference>
<evidence type="ECO:0000313" key="14">
    <source>
        <dbReference type="Proteomes" id="UP000076858"/>
    </source>
</evidence>
<evidence type="ECO:0000256" key="6">
    <source>
        <dbReference type="ARBA" id="ARBA00022801"/>
    </source>
</evidence>
<dbReference type="PANTHER" id="PTHR37984:SF5">
    <property type="entry name" value="PROTEIN NYNRIN-LIKE"/>
    <property type="match status" value="1"/>
</dbReference>
<dbReference type="InterPro" id="IPR041577">
    <property type="entry name" value="RT_RNaseH_2"/>
</dbReference>
<dbReference type="InterPro" id="IPR012337">
    <property type="entry name" value="RNaseH-like_sf"/>
</dbReference>
<evidence type="ECO:0000313" key="13">
    <source>
        <dbReference type="EMBL" id="KZS08331.1"/>
    </source>
</evidence>
<keyword evidence="9" id="KW-0695">RNA-directed DNA polymerase</keyword>
<dbReference type="AlphaFoldDB" id="A0A164R519"/>
<reference evidence="13 14" key="1">
    <citation type="submission" date="2016-03" db="EMBL/GenBank/DDBJ databases">
        <title>EvidentialGene: Evidence-directed Construction of Genes on Genomes.</title>
        <authorList>
            <person name="Gilbert D.G."/>
            <person name="Choi J.-H."/>
            <person name="Mockaitis K."/>
            <person name="Colbourne J."/>
            <person name="Pfrender M."/>
        </authorList>
    </citation>
    <scope>NUCLEOTIDE SEQUENCE [LARGE SCALE GENOMIC DNA]</scope>
    <source>
        <strain evidence="13 14">Xinb3</strain>
        <tissue evidence="13">Complete organism</tissue>
    </source>
</reference>
<dbReference type="InterPro" id="IPR001584">
    <property type="entry name" value="Integrase_cat-core"/>
</dbReference>
<keyword evidence="2" id="KW-0808">Transferase</keyword>
<dbReference type="Gene3D" id="1.10.340.70">
    <property type="match status" value="1"/>
</dbReference>
<dbReference type="FunFam" id="1.10.340.70:FF:000001">
    <property type="entry name" value="Retrovirus-related Pol polyprotein from transposon gypsy-like Protein"/>
    <property type="match status" value="1"/>
</dbReference>
<evidence type="ECO:0000256" key="7">
    <source>
        <dbReference type="ARBA" id="ARBA00022842"/>
    </source>
</evidence>
<dbReference type="GO" id="GO:0003964">
    <property type="term" value="F:RNA-directed DNA polymerase activity"/>
    <property type="evidence" value="ECO:0007669"/>
    <property type="project" value="UniProtKB-KW"/>
</dbReference>
<dbReference type="SUPFAM" id="SSF53098">
    <property type="entry name" value="Ribonuclease H-like"/>
    <property type="match status" value="1"/>
</dbReference>
<name>A0A164R519_9CRUS</name>
<accession>A0A164R519</accession>
<dbReference type="Pfam" id="PF17921">
    <property type="entry name" value="Integrase_H2C2"/>
    <property type="match status" value="1"/>
</dbReference>
<keyword evidence="3" id="KW-0548">Nucleotidyltransferase</keyword>
<dbReference type="STRING" id="35525.A0A164R519"/>
<dbReference type="PANTHER" id="PTHR37984">
    <property type="entry name" value="PROTEIN CBG26694"/>
    <property type="match status" value="1"/>
</dbReference>
<keyword evidence="4" id="KW-0540">Nuclease</keyword>
<dbReference type="GO" id="GO:0015074">
    <property type="term" value="P:DNA integration"/>
    <property type="evidence" value="ECO:0007669"/>
    <property type="project" value="UniProtKB-KW"/>
</dbReference>
<dbReference type="GO" id="GO:0006508">
    <property type="term" value="P:proteolysis"/>
    <property type="evidence" value="ECO:0007669"/>
    <property type="project" value="InterPro"/>
</dbReference>
<protein>
    <recommendedName>
        <fullName evidence="1">RNA-directed DNA polymerase</fullName>
        <ecNumber evidence="1">2.7.7.49</ecNumber>
    </recommendedName>
</protein>
<keyword evidence="6" id="KW-0378">Hydrolase</keyword>
<keyword evidence="10" id="KW-0511">Multifunctional enzyme</keyword>
<evidence type="ECO:0000256" key="5">
    <source>
        <dbReference type="ARBA" id="ARBA00022759"/>
    </source>
</evidence>
<dbReference type="Gene3D" id="3.30.420.10">
    <property type="entry name" value="Ribonuclease H-like superfamily/Ribonuclease H"/>
    <property type="match status" value="1"/>
</dbReference>
<evidence type="ECO:0000259" key="12">
    <source>
        <dbReference type="PROSITE" id="PS50994"/>
    </source>
</evidence>
<dbReference type="Proteomes" id="UP000076858">
    <property type="component" value="Unassembled WGS sequence"/>
</dbReference>
<dbReference type="InterPro" id="IPR043502">
    <property type="entry name" value="DNA/RNA_pol_sf"/>
</dbReference>
<dbReference type="EC" id="2.7.7.49" evidence="1"/>
<dbReference type="InterPro" id="IPR050951">
    <property type="entry name" value="Retrovirus_Pol_polyprotein"/>
</dbReference>
<dbReference type="GO" id="GO:0004519">
    <property type="term" value="F:endonuclease activity"/>
    <property type="evidence" value="ECO:0007669"/>
    <property type="project" value="UniProtKB-KW"/>
</dbReference>
<evidence type="ECO:0000256" key="10">
    <source>
        <dbReference type="ARBA" id="ARBA00023268"/>
    </source>
</evidence>
<evidence type="ECO:0000256" key="3">
    <source>
        <dbReference type="ARBA" id="ARBA00022695"/>
    </source>
</evidence>
<dbReference type="FunFam" id="3.30.420.10:FF:000032">
    <property type="entry name" value="Retrovirus-related Pol polyprotein from transposon 297-like Protein"/>
    <property type="match status" value="1"/>
</dbReference>
<keyword evidence="7" id="KW-0460">Magnesium</keyword>
<evidence type="ECO:0000256" key="8">
    <source>
        <dbReference type="ARBA" id="ARBA00022908"/>
    </source>
</evidence>
<dbReference type="FunFam" id="3.10.20.370:FF:000001">
    <property type="entry name" value="Retrovirus-related Pol polyprotein from transposon 17.6-like protein"/>
    <property type="match status" value="1"/>
</dbReference>